<gene>
    <name evidence="1" type="ORF">DFO77_10762</name>
</gene>
<dbReference type="Proteomes" id="UP000252733">
    <property type="component" value="Unassembled WGS sequence"/>
</dbReference>
<reference evidence="1 2" key="1">
    <citation type="submission" date="2018-07" db="EMBL/GenBank/DDBJ databases">
        <title>Freshwater and sediment microbial communities from various areas in North America, analyzing microbe dynamics in response to fracking.</title>
        <authorList>
            <person name="Lamendella R."/>
        </authorList>
    </citation>
    <scope>NUCLEOTIDE SEQUENCE [LARGE SCALE GENOMIC DNA]</scope>
    <source>
        <strain evidence="1 2">160A</strain>
    </source>
</reference>
<protein>
    <submittedName>
        <fullName evidence="1">Uncharacterized protein</fullName>
    </submittedName>
</protein>
<dbReference type="EMBL" id="QPIZ01000007">
    <property type="protein sequence ID" value="RCW36771.1"/>
    <property type="molecule type" value="Genomic_DNA"/>
</dbReference>
<accession>A0A368VCR8</accession>
<keyword evidence="2" id="KW-1185">Reference proteome</keyword>
<dbReference type="AlphaFoldDB" id="A0A368VCR8"/>
<proteinExistence type="predicted"/>
<sequence length="142" mass="16331">MNKQDYTLAIVKTNTQNLQKKAWDTFLQEFKKEDFEEAIIIPTDREATDVNLAKRLLIAQLMANQDVEHSADYAVIDHTDKDRLLPCIVLFDPELQFAAMTALQLNPDKYFIQAVISDSGKELHVNKCTVEEVDEQFNDKVN</sequence>
<evidence type="ECO:0000313" key="2">
    <source>
        <dbReference type="Proteomes" id="UP000252733"/>
    </source>
</evidence>
<dbReference type="RefSeq" id="WP_114436772.1">
    <property type="nucleotide sequence ID" value="NZ_QPIZ01000007.1"/>
</dbReference>
<comment type="caution">
    <text evidence="1">The sequence shown here is derived from an EMBL/GenBank/DDBJ whole genome shotgun (WGS) entry which is preliminary data.</text>
</comment>
<organism evidence="1 2">
    <name type="scientific">Marinilabilia salmonicolor</name>
    <dbReference type="NCBI Taxonomy" id="989"/>
    <lineage>
        <taxon>Bacteria</taxon>
        <taxon>Pseudomonadati</taxon>
        <taxon>Bacteroidota</taxon>
        <taxon>Bacteroidia</taxon>
        <taxon>Marinilabiliales</taxon>
        <taxon>Marinilabiliaceae</taxon>
        <taxon>Marinilabilia</taxon>
    </lineage>
</organism>
<name>A0A368VCR8_9BACT</name>
<evidence type="ECO:0000313" key="1">
    <source>
        <dbReference type="EMBL" id="RCW36771.1"/>
    </source>
</evidence>